<reference evidence="3 4" key="1">
    <citation type="journal article" date="2016" name="Front. Microbiol.">
        <title>Genomic Resource of Rice Seed Associated Bacteria.</title>
        <authorList>
            <person name="Midha S."/>
            <person name="Bansal K."/>
            <person name="Sharma S."/>
            <person name="Kumar N."/>
            <person name="Patil P.P."/>
            <person name="Chaudhry V."/>
            <person name="Patil P.B."/>
        </authorList>
    </citation>
    <scope>NUCLEOTIDE SEQUENCE [LARGE SCALE GENOMIC DNA]</scope>
    <source>
        <strain evidence="3 4">NS359</strain>
    </source>
</reference>
<gene>
    <name evidence="3" type="ORF">NS359_07650</name>
</gene>
<feature type="chain" id="PRO_5007543757" description="Bacterial Ig domain-containing protein" evidence="2">
    <location>
        <begin position="19"/>
        <end position="482"/>
    </location>
</feature>
<protein>
    <recommendedName>
        <fullName evidence="5">Bacterial Ig domain-containing protein</fullName>
    </recommendedName>
</protein>
<dbReference type="Proteomes" id="UP000072763">
    <property type="component" value="Unassembled WGS sequence"/>
</dbReference>
<dbReference type="Gene3D" id="2.60.40.10">
    <property type="entry name" value="Immunoglobulins"/>
    <property type="match status" value="2"/>
</dbReference>
<evidence type="ECO:0000256" key="1">
    <source>
        <dbReference type="SAM" id="Phobius"/>
    </source>
</evidence>
<keyword evidence="1" id="KW-0472">Membrane</keyword>
<organism evidence="3 4">
    <name type="scientific">Curtobacterium oceanosedimentum</name>
    <dbReference type="NCBI Taxonomy" id="465820"/>
    <lineage>
        <taxon>Bacteria</taxon>
        <taxon>Bacillati</taxon>
        <taxon>Actinomycetota</taxon>
        <taxon>Actinomycetes</taxon>
        <taxon>Micrococcales</taxon>
        <taxon>Microbacteriaceae</taxon>
        <taxon>Curtobacterium</taxon>
    </lineage>
</organism>
<sequence>MVSLALGGALLSASSASAAPGELVVTSPTAGQTTPTRDVTFSGTAVAGSTIIIHEDDQAGAVIARTNVPANGAWSVDHEYADDAPVQQTAFVDGIVGLSGFDEPKTVAFTLPAAPAQLTVTSPTEGQYLASRTVTVSGTGIPTANIALVPSAGSPVTGILVGADGNWTGNVTFAENVDRAQSITVNQIVGAAGRGSVTVNVNLPATQTLVVETPQDGSTTASRTVTFSGTGTAGSRVSLTGDFPFVQATVGDDDRWSVEVPFADDAATAQSVRLTQVTGGVGTGDVTVAFSLPAVETAPTTPVLDKPVITAPKDGATVTGPDVTFEGTGTPGSNILLVAVPTDQLNARAAAEPADPTDPIVVGADGTWSVTLAVEPGDYTAVAQGFLLDADGEPVVDADGEPVVSDPSDPVEFTVTAAVAPVGTTPAAGSGGAGTAPVATTPTGQLAFTGADLAPAGIAAGLLALIGTALMVVMARRRAHSA</sequence>
<evidence type="ECO:0000313" key="4">
    <source>
        <dbReference type="Proteomes" id="UP000072763"/>
    </source>
</evidence>
<evidence type="ECO:0008006" key="5">
    <source>
        <dbReference type="Google" id="ProtNLM"/>
    </source>
</evidence>
<proteinExistence type="predicted"/>
<evidence type="ECO:0000256" key="2">
    <source>
        <dbReference type="SAM" id="SignalP"/>
    </source>
</evidence>
<keyword evidence="1" id="KW-0812">Transmembrane</keyword>
<dbReference type="EMBL" id="LDRC01000039">
    <property type="protein sequence ID" value="KTR51974.1"/>
    <property type="molecule type" value="Genomic_DNA"/>
</dbReference>
<dbReference type="AlphaFoldDB" id="A0A147DQT3"/>
<feature type="signal peptide" evidence="2">
    <location>
        <begin position="1"/>
        <end position="18"/>
    </location>
</feature>
<comment type="caution">
    <text evidence="3">The sequence shown here is derived from an EMBL/GenBank/DDBJ whole genome shotgun (WGS) entry which is preliminary data.</text>
</comment>
<keyword evidence="2" id="KW-0732">Signal</keyword>
<feature type="transmembrane region" description="Helical" evidence="1">
    <location>
        <begin position="453"/>
        <end position="475"/>
    </location>
</feature>
<keyword evidence="1" id="KW-1133">Transmembrane helix</keyword>
<dbReference type="GO" id="GO:0005975">
    <property type="term" value="P:carbohydrate metabolic process"/>
    <property type="evidence" value="ECO:0007669"/>
    <property type="project" value="UniProtKB-ARBA"/>
</dbReference>
<accession>A0A147DQT3</accession>
<evidence type="ECO:0000313" key="3">
    <source>
        <dbReference type="EMBL" id="KTR51974.1"/>
    </source>
</evidence>
<dbReference type="PATRIC" id="fig|465820.4.peg.1619"/>
<name>A0A147DQT3_9MICO</name>
<dbReference type="InterPro" id="IPR013783">
    <property type="entry name" value="Ig-like_fold"/>
</dbReference>